<dbReference type="AlphaFoldDB" id="A0AAD9T8C0"/>
<dbReference type="GO" id="GO:0061809">
    <property type="term" value="F:NAD+ nucleosidase activity, cyclic ADP-ribose generating"/>
    <property type="evidence" value="ECO:0007669"/>
    <property type="project" value="UniProtKB-EC"/>
</dbReference>
<dbReference type="Proteomes" id="UP000030711">
    <property type="component" value="Unassembled WGS sequence"/>
</dbReference>
<dbReference type="GO" id="GO:0007165">
    <property type="term" value="P:signal transduction"/>
    <property type="evidence" value="ECO:0007669"/>
    <property type="project" value="InterPro"/>
</dbReference>
<proteinExistence type="predicted"/>
<keyword evidence="2" id="KW-0378">Hydrolase</keyword>
<dbReference type="PROSITE" id="PS50104">
    <property type="entry name" value="TIR"/>
    <property type="match status" value="1"/>
</dbReference>
<accession>A0AAD9T8C0</accession>
<dbReference type="InterPro" id="IPR000157">
    <property type="entry name" value="TIR_dom"/>
</dbReference>
<dbReference type="InterPro" id="IPR035897">
    <property type="entry name" value="Toll_tir_struct_dom_sf"/>
</dbReference>
<keyword evidence="3" id="KW-0520">NAD</keyword>
<dbReference type="SUPFAM" id="SSF52200">
    <property type="entry name" value="Toll/Interleukin receptor TIR domain"/>
    <property type="match status" value="1"/>
</dbReference>
<dbReference type="PANTHER" id="PTHR32009">
    <property type="entry name" value="TMV RESISTANCE PROTEIN N-LIKE"/>
    <property type="match status" value="1"/>
</dbReference>
<dbReference type="SMART" id="SM00255">
    <property type="entry name" value="TIR"/>
    <property type="match status" value="1"/>
</dbReference>
<protein>
    <recommendedName>
        <fullName evidence="1">ADP-ribosyl cyclase/cyclic ADP-ribose hydrolase</fullName>
        <ecNumber evidence="1">3.2.2.6</ecNumber>
    </recommendedName>
</protein>
<gene>
    <name evidence="6" type="ORF">EUGRSUZ_L02872</name>
</gene>
<evidence type="ECO:0000313" key="7">
    <source>
        <dbReference type="Proteomes" id="UP000030711"/>
    </source>
</evidence>
<reference evidence="6 7" key="1">
    <citation type="journal article" date="2014" name="Nature">
        <title>The genome of Eucalyptus grandis.</title>
        <authorList>
            <person name="Myburg A.A."/>
            <person name="Grattapaglia D."/>
            <person name="Tuskan G.A."/>
            <person name="Hellsten U."/>
            <person name="Hayes R.D."/>
            <person name="Grimwood J."/>
            <person name="Jenkins J."/>
            <person name="Lindquist E."/>
            <person name="Tice H."/>
            <person name="Bauer D."/>
            <person name="Goodstein D.M."/>
            <person name="Dubchak I."/>
            <person name="Poliakov A."/>
            <person name="Mizrachi E."/>
            <person name="Kullan A.R."/>
            <person name="Hussey S.G."/>
            <person name="Pinard D."/>
            <person name="van der Merwe K."/>
            <person name="Singh P."/>
            <person name="van Jaarsveld I."/>
            <person name="Silva-Junior O.B."/>
            <person name="Togawa R.C."/>
            <person name="Pappas M.R."/>
            <person name="Faria D.A."/>
            <person name="Sansaloni C.P."/>
            <person name="Petroli C.D."/>
            <person name="Yang X."/>
            <person name="Ranjan P."/>
            <person name="Tschaplinski T.J."/>
            <person name="Ye C.Y."/>
            <person name="Li T."/>
            <person name="Sterck L."/>
            <person name="Vanneste K."/>
            <person name="Murat F."/>
            <person name="Soler M."/>
            <person name="Clemente H.S."/>
            <person name="Saidi N."/>
            <person name="Cassan-Wang H."/>
            <person name="Dunand C."/>
            <person name="Hefer C.A."/>
            <person name="Bornberg-Bauer E."/>
            <person name="Kersting A.R."/>
            <person name="Vining K."/>
            <person name="Amarasinghe V."/>
            <person name="Ranik M."/>
            <person name="Naithani S."/>
            <person name="Elser J."/>
            <person name="Boyd A.E."/>
            <person name="Liston A."/>
            <person name="Spatafora J.W."/>
            <person name="Dharmwardhana P."/>
            <person name="Raja R."/>
            <person name="Sullivan C."/>
            <person name="Romanel E."/>
            <person name="Alves-Ferreira M."/>
            <person name="Kulheim C."/>
            <person name="Foley W."/>
            <person name="Carocha V."/>
            <person name="Paiva J."/>
            <person name="Kudrna D."/>
            <person name="Brommonschenkel S.H."/>
            <person name="Pasquali G."/>
            <person name="Byrne M."/>
            <person name="Rigault P."/>
            <person name="Tibbits J."/>
            <person name="Spokevicius A."/>
            <person name="Jones R.C."/>
            <person name="Steane D.A."/>
            <person name="Vaillancourt R.E."/>
            <person name="Potts B.M."/>
            <person name="Joubert F."/>
            <person name="Barry K."/>
            <person name="Pappas G.J."/>
            <person name="Strauss S.H."/>
            <person name="Jaiswal P."/>
            <person name="Grima-Pettenati J."/>
            <person name="Salse J."/>
            <person name="Van de Peer Y."/>
            <person name="Rokhsar D.S."/>
            <person name="Schmutz J."/>
        </authorList>
    </citation>
    <scope>NUCLEOTIDE SEQUENCE [LARGE SCALE GENOMIC DNA]</scope>
    <source>
        <strain evidence="7">cv. BRASUZ1</strain>
        <tissue evidence="6">Leaf extractions</tissue>
    </source>
</reference>
<dbReference type="FunFam" id="3.40.50.10140:FF:000007">
    <property type="entry name" value="Disease resistance protein (TIR-NBS-LRR class)"/>
    <property type="match status" value="1"/>
</dbReference>
<dbReference type="EC" id="3.2.2.6" evidence="1"/>
<feature type="domain" description="TIR" evidence="5">
    <location>
        <begin position="21"/>
        <end position="168"/>
    </location>
</feature>
<evidence type="ECO:0000256" key="4">
    <source>
        <dbReference type="ARBA" id="ARBA00047304"/>
    </source>
</evidence>
<sequence>MECPKGKSLPLGGESSSSSRRDYEVFLSFRGPDTRLTITDSLYAAMIRAGICVFKDDEELRVGEEIGGELLRAISNSKIYIPIFSKDYASSKWCLREVAYMVECRKREEKVILPIFYGVDASDLKLRTGSYGKALRKHKRQSGEDTTKQWEEALREVARIKGWNLKDYGCVARTETIGLVRPLGYGASFDSHIAHQNFADLTI</sequence>
<evidence type="ECO:0000313" key="6">
    <source>
        <dbReference type="EMBL" id="KAK2631462.1"/>
    </source>
</evidence>
<comment type="catalytic activity">
    <reaction evidence="4">
        <text>NAD(+) + H2O = ADP-D-ribose + nicotinamide + H(+)</text>
        <dbReference type="Rhea" id="RHEA:16301"/>
        <dbReference type="ChEBI" id="CHEBI:15377"/>
        <dbReference type="ChEBI" id="CHEBI:15378"/>
        <dbReference type="ChEBI" id="CHEBI:17154"/>
        <dbReference type="ChEBI" id="CHEBI:57540"/>
        <dbReference type="ChEBI" id="CHEBI:57967"/>
        <dbReference type="EC" id="3.2.2.6"/>
    </reaction>
    <physiologicalReaction direction="left-to-right" evidence="4">
        <dbReference type="Rhea" id="RHEA:16302"/>
    </physiologicalReaction>
</comment>
<evidence type="ECO:0000256" key="3">
    <source>
        <dbReference type="ARBA" id="ARBA00023027"/>
    </source>
</evidence>
<name>A0AAD9T8C0_EUCGR</name>
<comment type="caution">
    <text evidence="6">The sequence shown here is derived from an EMBL/GenBank/DDBJ whole genome shotgun (WGS) entry which is preliminary data.</text>
</comment>
<dbReference type="EMBL" id="MU849739">
    <property type="protein sequence ID" value="KAK2631462.1"/>
    <property type="molecule type" value="Genomic_DNA"/>
</dbReference>
<organism evidence="6 7">
    <name type="scientific">Eucalyptus grandis</name>
    <name type="common">Flooded gum</name>
    <dbReference type="NCBI Taxonomy" id="71139"/>
    <lineage>
        <taxon>Eukaryota</taxon>
        <taxon>Viridiplantae</taxon>
        <taxon>Streptophyta</taxon>
        <taxon>Embryophyta</taxon>
        <taxon>Tracheophyta</taxon>
        <taxon>Spermatophyta</taxon>
        <taxon>Magnoliopsida</taxon>
        <taxon>eudicotyledons</taxon>
        <taxon>Gunneridae</taxon>
        <taxon>Pentapetalae</taxon>
        <taxon>rosids</taxon>
        <taxon>malvids</taxon>
        <taxon>Myrtales</taxon>
        <taxon>Myrtaceae</taxon>
        <taxon>Myrtoideae</taxon>
        <taxon>Eucalypteae</taxon>
        <taxon>Eucalyptus</taxon>
    </lineage>
</organism>
<dbReference type="PANTHER" id="PTHR32009:SF39">
    <property type="entry name" value="TIR DOMAIN-CONTAINING PROTEIN"/>
    <property type="match status" value="1"/>
</dbReference>
<dbReference type="Gene3D" id="3.40.50.10140">
    <property type="entry name" value="Toll/interleukin-1 receptor homology (TIR) domain"/>
    <property type="match status" value="1"/>
</dbReference>
<dbReference type="Pfam" id="PF01582">
    <property type="entry name" value="TIR"/>
    <property type="match status" value="1"/>
</dbReference>
<evidence type="ECO:0000259" key="5">
    <source>
        <dbReference type="PROSITE" id="PS50104"/>
    </source>
</evidence>
<keyword evidence="7" id="KW-1185">Reference proteome</keyword>
<evidence type="ECO:0000256" key="2">
    <source>
        <dbReference type="ARBA" id="ARBA00022801"/>
    </source>
</evidence>
<evidence type="ECO:0000256" key="1">
    <source>
        <dbReference type="ARBA" id="ARBA00011982"/>
    </source>
</evidence>